<proteinExistence type="inferred from homology"/>
<dbReference type="Pfam" id="PF00535">
    <property type="entry name" value="Glycos_transf_2"/>
    <property type="match status" value="1"/>
</dbReference>
<keyword evidence="4" id="KW-0472">Membrane</keyword>
<evidence type="ECO:0000313" key="7">
    <source>
        <dbReference type="Proteomes" id="UP000255423"/>
    </source>
</evidence>
<reference evidence="6 7" key="1">
    <citation type="submission" date="2017-08" db="EMBL/GenBank/DDBJ databases">
        <authorList>
            <person name="de Groot N.N."/>
        </authorList>
    </citation>
    <scope>NUCLEOTIDE SEQUENCE [LARGE SCALE GENOMIC DNA]</scope>
    <source>
        <strain evidence="6 7">HM2</strain>
    </source>
</reference>
<evidence type="ECO:0000313" key="6">
    <source>
        <dbReference type="EMBL" id="SUQ24690.1"/>
    </source>
</evidence>
<evidence type="ECO:0000256" key="1">
    <source>
        <dbReference type="ARBA" id="ARBA00006739"/>
    </source>
</evidence>
<dbReference type="SUPFAM" id="SSF53448">
    <property type="entry name" value="Nucleotide-diphospho-sugar transferases"/>
    <property type="match status" value="1"/>
</dbReference>
<dbReference type="PANTHER" id="PTHR43630">
    <property type="entry name" value="POLY-BETA-1,6-N-ACETYL-D-GLUCOSAMINE SYNTHASE"/>
    <property type="match status" value="1"/>
</dbReference>
<dbReference type="PANTHER" id="PTHR43630:SF1">
    <property type="entry name" value="POLY-BETA-1,6-N-ACETYL-D-GLUCOSAMINE SYNTHASE"/>
    <property type="match status" value="1"/>
</dbReference>
<organism evidence="6 7">
    <name type="scientific">Fibrobacter succinogenes</name>
    <name type="common">Bacteroides succinogenes</name>
    <dbReference type="NCBI Taxonomy" id="833"/>
    <lineage>
        <taxon>Bacteria</taxon>
        <taxon>Pseudomonadati</taxon>
        <taxon>Fibrobacterota</taxon>
        <taxon>Fibrobacteria</taxon>
        <taxon>Fibrobacterales</taxon>
        <taxon>Fibrobacteraceae</taxon>
        <taxon>Fibrobacter</taxon>
    </lineage>
</organism>
<dbReference type="RefSeq" id="WP_109573113.1">
    <property type="nucleotide sequence ID" value="NZ_UHJL01000003.1"/>
</dbReference>
<dbReference type="Proteomes" id="UP000255423">
    <property type="component" value="Unassembled WGS sequence"/>
</dbReference>
<evidence type="ECO:0000256" key="2">
    <source>
        <dbReference type="ARBA" id="ARBA00022676"/>
    </source>
</evidence>
<evidence type="ECO:0000259" key="5">
    <source>
        <dbReference type="Pfam" id="PF00535"/>
    </source>
</evidence>
<dbReference type="InterPro" id="IPR001173">
    <property type="entry name" value="Glyco_trans_2-like"/>
</dbReference>
<protein>
    <submittedName>
        <fullName evidence="6">Glycosyltransferase, catalytic subunit of cellulose synthase and poly-beta-1,6-N-acetylglucosamine synthase</fullName>
    </submittedName>
</protein>
<keyword evidence="4" id="KW-1133">Transmembrane helix</keyword>
<dbReference type="InterPro" id="IPR029044">
    <property type="entry name" value="Nucleotide-diphossugar_trans"/>
</dbReference>
<feature type="transmembrane region" description="Helical" evidence="4">
    <location>
        <begin position="309"/>
        <end position="328"/>
    </location>
</feature>
<comment type="similarity">
    <text evidence="1">Belongs to the glycosyltransferase 2 family.</text>
</comment>
<keyword evidence="2" id="KW-0328">Glycosyltransferase</keyword>
<dbReference type="AlphaFoldDB" id="A0A380S7A0"/>
<keyword evidence="3 6" id="KW-0808">Transferase</keyword>
<dbReference type="Gene3D" id="3.90.550.10">
    <property type="entry name" value="Spore Coat Polysaccharide Biosynthesis Protein SpsA, Chain A"/>
    <property type="match status" value="1"/>
</dbReference>
<feature type="transmembrane region" description="Helical" evidence="4">
    <location>
        <begin position="6"/>
        <end position="25"/>
    </location>
</feature>
<dbReference type="GO" id="GO:0016757">
    <property type="term" value="F:glycosyltransferase activity"/>
    <property type="evidence" value="ECO:0007669"/>
    <property type="project" value="UniProtKB-KW"/>
</dbReference>
<feature type="transmembrane region" description="Helical" evidence="4">
    <location>
        <begin position="340"/>
        <end position="364"/>
    </location>
</feature>
<evidence type="ECO:0000256" key="3">
    <source>
        <dbReference type="ARBA" id="ARBA00022679"/>
    </source>
</evidence>
<sequence length="367" mass="41580">MGGIILACLTALYALLFLFFIVGLLKTHRYKGPKATPSVSVVIPMRNEEEFAERTLEAVAAQDYIGEWEVICVDDRSTDRTREILEKFAATHPRFRVLSLPQDLPQIASPKKRALESAFKIAKNEVLLTMDADCIPRKSWITAMAGRFVDGICIVQGPKQNNGSRSMPHLYQKLETLGYTAMEAAGFSLGRPIVASAACLAYKKDLFFKVGGFGDLINLSSGDDDMLIHKMMKIPGTKVCYNLDKDAVIETAPVHTWKQLFNQRARWSSNGTNYESKAYILLLTLIYTYYIWMFVSPWCAIFLDFPWQWCVFSILPKIVVDFVFLSIASWKLKSKRRMLAFLPVELIQIPMIVFCVPAGISGLFRWK</sequence>
<feature type="transmembrane region" description="Helical" evidence="4">
    <location>
        <begin position="278"/>
        <end position="303"/>
    </location>
</feature>
<dbReference type="EMBL" id="UHJL01000003">
    <property type="protein sequence ID" value="SUQ24690.1"/>
    <property type="molecule type" value="Genomic_DNA"/>
</dbReference>
<feature type="domain" description="Glycosyltransferase 2-like" evidence="5">
    <location>
        <begin position="40"/>
        <end position="177"/>
    </location>
</feature>
<name>A0A380S7A0_FIBSU</name>
<gene>
    <name evidence="6" type="ORF">SAMN05661053_2102</name>
</gene>
<evidence type="ECO:0000256" key="4">
    <source>
        <dbReference type="SAM" id="Phobius"/>
    </source>
</evidence>
<keyword evidence="4" id="KW-0812">Transmembrane</keyword>
<accession>A0A380S7A0</accession>